<feature type="region of interest" description="Disordered" evidence="1">
    <location>
        <begin position="1"/>
        <end position="58"/>
    </location>
</feature>
<accession>A0ABP9SB59</accession>
<evidence type="ECO:0000313" key="3">
    <source>
        <dbReference type="Proteomes" id="UP001501570"/>
    </source>
</evidence>
<reference evidence="3" key="1">
    <citation type="journal article" date="2019" name="Int. J. Syst. Evol. Microbiol.">
        <title>The Global Catalogue of Microorganisms (GCM) 10K type strain sequencing project: providing services to taxonomists for standard genome sequencing and annotation.</title>
        <authorList>
            <consortium name="The Broad Institute Genomics Platform"/>
            <consortium name="The Broad Institute Genome Sequencing Center for Infectious Disease"/>
            <person name="Wu L."/>
            <person name="Ma J."/>
        </authorList>
    </citation>
    <scope>NUCLEOTIDE SEQUENCE [LARGE SCALE GENOMIC DNA]</scope>
    <source>
        <strain evidence="3">JCM 18304</strain>
    </source>
</reference>
<organism evidence="2 3">
    <name type="scientific">Rugosimonospora acidiphila</name>
    <dbReference type="NCBI Taxonomy" id="556531"/>
    <lineage>
        <taxon>Bacteria</taxon>
        <taxon>Bacillati</taxon>
        <taxon>Actinomycetota</taxon>
        <taxon>Actinomycetes</taxon>
        <taxon>Micromonosporales</taxon>
        <taxon>Micromonosporaceae</taxon>
        <taxon>Rugosimonospora</taxon>
    </lineage>
</organism>
<gene>
    <name evidence="2" type="ORF">GCM10023322_54210</name>
</gene>
<keyword evidence="3" id="KW-1185">Reference proteome</keyword>
<dbReference type="RefSeq" id="WP_345634234.1">
    <property type="nucleotide sequence ID" value="NZ_BAABJQ010000018.1"/>
</dbReference>
<dbReference type="EMBL" id="BAABJQ010000018">
    <property type="protein sequence ID" value="GAA5193103.1"/>
    <property type="molecule type" value="Genomic_DNA"/>
</dbReference>
<feature type="compositionally biased region" description="Low complexity" evidence="1">
    <location>
        <begin position="21"/>
        <end position="37"/>
    </location>
</feature>
<evidence type="ECO:0000313" key="2">
    <source>
        <dbReference type="EMBL" id="GAA5193103.1"/>
    </source>
</evidence>
<evidence type="ECO:0000256" key="1">
    <source>
        <dbReference type="SAM" id="MobiDB-lite"/>
    </source>
</evidence>
<proteinExistence type="predicted"/>
<comment type="caution">
    <text evidence="2">The sequence shown here is derived from an EMBL/GenBank/DDBJ whole genome shotgun (WGS) entry which is preliminary data.</text>
</comment>
<protein>
    <submittedName>
        <fullName evidence="2">Uncharacterized protein</fullName>
    </submittedName>
</protein>
<sequence>MENTAYPTGEPEERERGGHGESSAGVAGASAAAPVAERCGMLESMSTEGGIRRESVRP</sequence>
<name>A0ABP9SB59_9ACTN</name>
<dbReference type="Proteomes" id="UP001501570">
    <property type="component" value="Unassembled WGS sequence"/>
</dbReference>